<feature type="transmembrane region" description="Helical" evidence="5">
    <location>
        <begin position="46"/>
        <end position="64"/>
    </location>
</feature>
<reference evidence="7 8" key="1">
    <citation type="submission" date="2019-06" db="EMBL/GenBank/DDBJ databases">
        <title>Genome sequence of Litorilinea aerophila BAA-2444.</title>
        <authorList>
            <person name="Maclea K.S."/>
            <person name="Maurais E.G."/>
            <person name="Iannazzi L.C."/>
        </authorList>
    </citation>
    <scope>NUCLEOTIDE SEQUENCE [LARGE SCALE GENOMIC DNA]</scope>
    <source>
        <strain evidence="7 8">ATCC BAA-2444</strain>
    </source>
</reference>
<dbReference type="EMBL" id="VIGC01000013">
    <property type="protein sequence ID" value="TQE95498.1"/>
    <property type="molecule type" value="Genomic_DNA"/>
</dbReference>
<feature type="transmembrane region" description="Helical" evidence="5">
    <location>
        <begin position="154"/>
        <end position="174"/>
    </location>
</feature>
<evidence type="ECO:0000256" key="2">
    <source>
        <dbReference type="ARBA" id="ARBA00022692"/>
    </source>
</evidence>
<feature type="transmembrane region" description="Helical" evidence="5">
    <location>
        <begin position="69"/>
        <end position="85"/>
    </location>
</feature>
<dbReference type="InParanoid" id="A0A540VFF5"/>
<comment type="subcellular location">
    <subcellularLocation>
        <location evidence="1">Membrane</location>
        <topology evidence="1">Multi-pass membrane protein</topology>
    </subcellularLocation>
</comment>
<feature type="transmembrane region" description="Helical" evidence="5">
    <location>
        <begin position="21"/>
        <end position="40"/>
    </location>
</feature>
<dbReference type="AlphaFoldDB" id="A0A540VFF5"/>
<dbReference type="InterPro" id="IPR051533">
    <property type="entry name" value="WaaL-like"/>
</dbReference>
<comment type="caution">
    <text evidence="7">The sequence shown here is derived from an EMBL/GenBank/DDBJ whole genome shotgun (WGS) entry which is preliminary data.</text>
</comment>
<dbReference type="GO" id="GO:0016874">
    <property type="term" value="F:ligase activity"/>
    <property type="evidence" value="ECO:0007669"/>
    <property type="project" value="UniProtKB-KW"/>
</dbReference>
<accession>A0A540VFF5</accession>
<dbReference type="Proteomes" id="UP000317371">
    <property type="component" value="Unassembled WGS sequence"/>
</dbReference>
<evidence type="ECO:0000256" key="3">
    <source>
        <dbReference type="ARBA" id="ARBA00022989"/>
    </source>
</evidence>
<feature type="transmembrane region" description="Helical" evidence="5">
    <location>
        <begin position="365"/>
        <end position="382"/>
    </location>
</feature>
<feature type="transmembrane region" description="Helical" evidence="5">
    <location>
        <begin position="209"/>
        <end position="229"/>
    </location>
</feature>
<evidence type="ECO:0000259" key="6">
    <source>
        <dbReference type="Pfam" id="PF04932"/>
    </source>
</evidence>
<feature type="domain" description="O-antigen ligase-related" evidence="6">
    <location>
        <begin position="245"/>
        <end position="378"/>
    </location>
</feature>
<dbReference type="PANTHER" id="PTHR37422">
    <property type="entry name" value="TEICHURONIC ACID BIOSYNTHESIS PROTEIN TUAE"/>
    <property type="match status" value="1"/>
</dbReference>
<gene>
    <name evidence="7" type="ORF">FKZ61_11690</name>
</gene>
<sequence length="488" mass="54077">MTGMGTLFQAPGRWLGERPWLWQRPLLITVVLALSVALAGRLSLRQAAVVVALPMLVMGGLVLLRRPQLGPLSLIFIGLLVGIGSNNFNPTVISLSGLTIFWLLYLVASRQFGEVGQMRPLWPLLLLIGSGLLSLLVGQLPWFPLPPAPLSAQLAAVGVFVLSAAAFLMVAHLFGEEKWLRWMVWLFIGLGSIYLVARVSPRPIRRLGAFYPWGSTSCLYWTWIVALLFSQALLNRSLRPAVRGLLFLLLAMALYAALVQTFDWKSGWIPPLVAMAVILALRSWRLAIIMALLGLLVTPVLLSGLIAGDEYSYSTRVDAWVILWNIIEVNPITGVGPANYSRYTPLFPIRGYYVNFNSHNQYVDLVAQTGVLGLICYLWFFWEIFKVAWRLRRRALSPFARAYVEGALGGWAAMVVAGFLGDWILPYVYNVGLVGMRSSVLGWLFLGGLLALDRMTAHQEQTTSPVEDARTPWRAALATPQSVREFGG</sequence>
<dbReference type="GO" id="GO:0016020">
    <property type="term" value="C:membrane"/>
    <property type="evidence" value="ECO:0007669"/>
    <property type="project" value="UniProtKB-SubCell"/>
</dbReference>
<feature type="transmembrane region" description="Helical" evidence="5">
    <location>
        <begin position="179"/>
        <end position="197"/>
    </location>
</feature>
<evidence type="ECO:0000313" key="8">
    <source>
        <dbReference type="Proteomes" id="UP000317371"/>
    </source>
</evidence>
<keyword evidence="7" id="KW-0436">Ligase</keyword>
<feature type="transmembrane region" description="Helical" evidence="5">
    <location>
        <begin position="241"/>
        <end position="258"/>
    </location>
</feature>
<dbReference type="Pfam" id="PF04932">
    <property type="entry name" value="Wzy_C"/>
    <property type="match status" value="1"/>
</dbReference>
<evidence type="ECO:0000313" key="7">
    <source>
        <dbReference type="EMBL" id="TQE95498.1"/>
    </source>
</evidence>
<keyword evidence="3 5" id="KW-1133">Transmembrane helix</keyword>
<dbReference type="InterPro" id="IPR007016">
    <property type="entry name" value="O-antigen_ligase-rel_domated"/>
</dbReference>
<keyword evidence="2 5" id="KW-0812">Transmembrane</keyword>
<dbReference type="OrthoDB" id="154023at2"/>
<evidence type="ECO:0000256" key="5">
    <source>
        <dbReference type="SAM" id="Phobius"/>
    </source>
</evidence>
<evidence type="ECO:0000256" key="1">
    <source>
        <dbReference type="ARBA" id="ARBA00004141"/>
    </source>
</evidence>
<evidence type="ECO:0000256" key="4">
    <source>
        <dbReference type="ARBA" id="ARBA00023136"/>
    </source>
</evidence>
<protein>
    <submittedName>
        <fullName evidence="7">O-antigen ligase family protein</fullName>
    </submittedName>
</protein>
<feature type="transmembrane region" description="Helical" evidence="5">
    <location>
        <begin position="120"/>
        <end position="142"/>
    </location>
</feature>
<dbReference type="RefSeq" id="WP_141610317.1">
    <property type="nucleotide sequence ID" value="NZ_VIGC02000013.1"/>
</dbReference>
<feature type="transmembrane region" description="Helical" evidence="5">
    <location>
        <begin position="402"/>
        <end position="421"/>
    </location>
</feature>
<feature type="transmembrane region" description="Helical" evidence="5">
    <location>
        <begin position="288"/>
        <end position="307"/>
    </location>
</feature>
<dbReference type="PANTHER" id="PTHR37422:SF13">
    <property type="entry name" value="LIPOPOLYSACCHARIDE BIOSYNTHESIS PROTEIN PA4999-RELATED"/>
    <property type="match status" value="1"/>
</dbReference>
<proteinExistence type="predicted"/>
<organism evidence="7 8">
    <name type="scientific">Litorilinea aerophila</name>
    <dbReference type="NCBI Taxonomy" id="1204385"/>
    <lineage>
        <taxon>Bacteria</taxon>
        <taxon>Bacillati</taxon>
        <taxon>Chloroflexota</taxon>
        <taxon>Caldilineae</taxon>
        <taxon>Caldilineales</taxon>
        <taxon>Caldilineaceae</taxon>
        <taxon>Litorilinea</taxon>
    </lineage>
</organism>
<feature type="transmembrane region" description="Helical" evidence="5">
    <location>
        <begin position="427"/>
        <end position="452"/>
    </location>
</feature>
<name>A0A540VFF5_9CHLR</name>
<keyword evidence="8" id="KW-1185">Reference proteome</keyword>
<keyword evidence="4 5" id="KW-0472">Membrane</keyword>